<evidence type="ECO:0000313" key="13">
    <source>
        <dbReference type="Proteomes" id="UP000294980"/>
    </source>
</evidence>
<protein>
    <recommendedName>
        <fullName evidence="2">undecaprenyl-diphosphate phosphatase</fullName>
        <ecNumber evidence="2">3.6.1.27</ecNumber>
    </recommendedName>
    <alternativeName>
        <fullName evidence="8">Undecaprenyl pyrophosphate phosphatase</fullName>
    </alternativeName>
</protein>
<keyword evidence="5" id="KW-0378">Hydrolase</keyword>
<evidence type="ECO:0000256" key="3">
    <source>
        <dbReference type="ARBA" id="ARBA00022475"/>
    </source>
</evidence>
<evidence type="ECO:0000256" key="7">
    <source>
        <dbReference type="ARBA" id="ARBA00023136"/>
    </source>
</evidence>
<dbReference type="Proteomes" id="UP000294980">
    <property type="component" value="Unassembled WGS sequence"/>
</dbReference>
<dbReference type="GO" id="GO:0005886">
    <property type="term" value="C:plasma membrane"/>
    <property type="evidence" value="ECO:0007669"/>
    <property type="project" value="UniProtKB-SubCell"/>
</dbReference>
<comment type="subcellular location">
    <subcellularLocation>
        <location evidence="1">Cell membrane</location>
        <topology evidence="1">Multi-pass membrane protein</topology>
    </subcellularLocation>
</comment>
<evidence type="ECO:0000256" key="6">
    <source>
        <dbReference type="ARBA" id="ARBA00022989"/>
    </source>
</evidence>
<evidence type="ECO:0000256" key="8">
    <source>
        <dbReference type="ARBA" id="ARBA00032707"/>
    </source>
</evidence>
<organism evidence="12 13">
    <name type="scientific">Chromatocurvus halotolerans</name>
    <dbReference type="NCBI Taxonomy" id="1132028"/>
    <lineage>
        <taxon>Bacteria</taxon>
        <taxon>Pseudomonadati</taxon>
        <taxon>Pseudomonadota</taxon>
        <taxon>Gammaproteobacteria</taxon>
        <taxon>Cellvibrionales</taxon>
        <taxon>Halieaceae</taxon>
        <taxon>Chromatocurvus</taxon>
    </lineage>
</organism>
<feature type="domain" description="Phosphatidic acid phosphatase type 2/haloperoxidase" evidence="11">
    <location>
        <begin position="53"/>
        <end position="167"/>
    </location>
</feature>
<gene>
    <name evidence="12" type="ORF">EV688_1086</name>
</gene>
<name>A0A4V2SBG8_9GAMM</name>
<dbReference type="AlphaFoldDB" id="A0A4V2SBG8"/>
<sequence length="171" mass="18674">MRALNGIASIDRQWLLATRGSTLWILRHSRVLSRSADGYLYIALPLLLAAVTTPGVLLLQHAAITFSLERVVYWVLKNSFRRRRPAELLPGFHSRIIAADQFSMPSGHTSGAFLFVTLLVVHYGATAALFYLWSAAVGMSRVSLGVHFPSDTVLGAALGTSLCLFTAGYLL</sequence>
<feature type="transmembrane region" description="Helical" evidence="10">
    <location>
        <begin position="153"/>
        <end position="170"/>
    </location>
</feature>
<evidence type="ECO:0000256" key="10">
    <source>
        <dbReference type="SAM" id="Phobius"/>
    </source>
</evidence>
<comment type="catalytic activity">
    <reaction evidence="9">
        <text>di-trans,octa-cis-undecaprenyl diphosphate + H2O = di-trans,octa-cis-undecaprenyl phosphate + phosphate + H(+)</text>
        <dbReference type="Rhea" id="RHEA:28094"/>
        <dbReference type="ChEBI" id="CHEBI:15377"/>
        <dbReference type="ChEBI" id="CHEBI:15378"/>
        <dbReference type="ChEBI" id="CHEBI:43474"/>
        <dbReference type="ChEBI" id="CHEBI:58405"/>
        <dbReference type="ChEBI" id="CHEBI:60392"/>
        <dbReference type="EC" id="3.6.1.27"/>
    </reaction>
</comment>
<dbReference type="SUPFAM" id="SSF48317">
    <property type="entry name" value="Acid phosphatase/Vanadium-dependent haloperoxidase"/>
    <property type="match status" value="1"/>
</dbReference>
<dbReference type="OrthoDB" id="9780507at2"/>
<keyword evidence="6 10" id="KW-1133">Transmembrane helix</keyword>
<dbReference type="PANTHER" id="PTHR14969:SF62">
    <property type="entry name" value="DECAPRENYLPHOSPHORYL-5-PHOSPHORIBOSE PHOSPHATASE RV3807C-RELATED"/>
    <property type="match status" value="1"/>
</dbReference>
<evidence type="ECO:0000256" key="2">
    <source>
        <dbReference type="ARBA" id="ARBA00012374"/>
    </source>
</evidence>
<evidence type="ECO:0000259" key="11">
    <source>
        <dbReference type="SMART" id="SM00014"/>
    </source>
</evidence>
<dbReference type="InterPro" id="IPR000326">
    <property type="entry name" value="PAP2/HPO"/>
</dbReference>
<evidence type="ECO:0000256" key="5">
    <source>
        <dbReference type="ARBA" id="ARBA00022801"/>
    </source>
</evidence>
<proteinExistence type="predicted"/>
<dbReference type="InterPro" id="IPR036938">
    <property type="entry name" value="PAP2/HPO_sf"/>
</dbReference>
<feature type="transmembrane region" description="Helical" evidence="10">
    <location>
        <begin position="112"/>
        <end position="133"/>
    </location>
</feature>
<keyword evidence="7 10" id="KW-0472">Membrane</keyword>
<dbReference type="EC" id="3.6.1.27" evidence="2"/>
<dbReference type="PANTHER" id="PTHR14969">
    <property type="entry name" value="SPHINGOSINE-1-PHOSPHATE PHOSPHOHYDROLASE"/>
    <property type="match status" value="1"/>
</dbReference>
<accession>A0A4V2SBG8</accession>
<feature type="transmembrane region" description="Helical" evidence="10">
    <location>
        <begin position="39"/>
        <end position="59"/>
    </location>
</feature>
<dbReference type="Pfam" id="PF01569">
    <property type="entry name" value="PAP2"/>
    <property type="match status" value="1"/>
</dbReference>
<dbReference type="GO" id="GO:0050380">
    <property type="term" value="F:undecaprenyl-diphosphatase activity"/>
    <property type="evidence" value="ECO:0007669"/>
    <property type="project" value="UniProtKB-EC"/>
</dbReference>
<keyword evidence="3" id="KW-1003">Cell membrane</keyword>
<evidence type="ECO:0000256" key="1">
    <source>
        <dbReference type="ARBA" id="ARBA00004651"/>
    </source>
</evidence>
<dbReference type="Gene3D" id="1.20.144.10">
    <property type="entry name" value="Phosphatidic acid phosphatase type 2/haloperoxidase"/>
    <property type="match status" value="1"/>
</dbReference>
<dbReference type="RefSeq" id="WP_117318107.1">
    <property type="nucleotide sequence ID" value="NZ_QQSW01000010.1"/>
</dbReference>
<dbReference type="EMBL" id="SLWX01000008">
    <property type="protein sequence ID" value="TCO75440.1"/>
    <property type="molecule type" value="Genomic_DNA"/>
</dbReference>
<keyword evidence="4 10" id="KW-0812">Transmembrane</keyword>
<reference evidence="12 13" key="1">
    <citation type="submission" date="2019-03" db="EMBL/GenBank/DDBJ databases">
        <title>Genomic Encyclopedia of Type Strains, Phase IV (KMG-IV): sequencing the most valuable type-strain genomes for metagenomic binning, comparative biology and taxonomic classification.</title>
        <authorList>
            <person name="Goeker M."/>
        </authorList>
    </citation>
    <scope>NUCLEOTIDE SEQUENCE [LARGE SCALE GENOMIC DNA]</scope>
    <source>
        <strain evidence="12 13">DSM 23344</strain>
    </source>
</reference>
<dbReference type="SMART" id="SM00014">
    <property type="entry name" value="acidPPc"/>
    <property type="match status" value="1"/>
</dbReference>
<evidence type="ECO:0000256" key="9">
    <source>
        <dbReference type="ARBA" id="ARBA00047594"/>
    </source>
</evidence>
<comment type="caution">
    <text evidence="12">The sequence shown here is derived from an EMBL/GenBank/DDBJ whole genome shotgun (WGS) entry which is preliminary data.</text>
</comment>
<evidence type="ECO:0000256" key="4">
    <source>
        <dbReference type="ARBA" id="ARBA00022692"/>
    </source>
</evidence>
<keyword evidence="13" id="KW-1185">Reference proteome</keyword>
<evidence type="ECO:0000313" key="12">
    <source>
        <dbReference type="EMBL" id="TCO75440.1"/>
    </source>
</evidence>